<evidence type="ECO:0000256" key="11">
    <source>
        <dbReference type="RuleBase" id="RU000304"/>
    </source>
</evidence>
<evidence type="ECO:0000256" key="8">
    <source>
        <dbReference type="ARBA" id="ARBA00022777"/>
    </source>
</evidence>
<evidence type="ECO:0000256" key="7">
    <source>
        <dbReference type="ARBA" id="ARBA00022741"/>
    </source>
</evidence>
<comment type="similarity">
    <text evidence="2">Belongs to the protein kinase superfamily. STE Ser/Thr protein kinase family. STE20 subfamily.</text>
</comment>
<dbReference type="Pfam" id="PF00069">
    <property type="entry name" value="Pkinase"/>
    <property type="match status" value="1"/>
</dbReference>
<dbReference type="STRING" id="42155.A0A0R3QRK1"/>
<dbReference type="InterPro" id="IPR008271">
    <property type="entry name" value="Ser/Thr_kinase_AS"/>
</dbReference>
<dbReference type="FunFam" id="1.10.510.10:FF:000031">
    <property type="entry name" value="Mitogen-activated protein kinase kinase kinase kinase"/>
    <property type="match status" value="1"/>
</dbReference>
<dbReference type="Gene3D" id="1.10.510.10">
    <property type="entry name" value="Transferase(Phosphotransferase) domain 1"/>
    <property type="match status" value="1"/>
</dbReference>
<evidence type="ECO:0000256" key="2">
    <source>
        <dbReference type="ARBA" id="ARBA00008874"/>
    </source>
</evidence>
<comment type="cofactor">
    <cofactor evidence="1">
        <name>Mg(2+)</name>
        <dbReference type="ChEBI" id="CHEBI:18420"/>
    </cofactor>
</comment>
<dbReference type="InterPro" id="IPR050629">
    <property type="entry name" value="STE20/SPS1-PAK"/>
</dbReference>
<dbReference type="PANTHER" id="PTHR48012">
    <property type="entry name" value="STERILE20-LIKE KINASE, ISOFORM B-RELATED"/>
    <property type="match status" value="1"/>
</dbReference>
<reference evidence="13 14" key="2">
    <citation type="submission" date="2018-11" db="EMBL/GenBank/DDBJ databases">
        <authorList>
            <consortium name="Pathogen Informatics"/>
        </authorList>
    </citation>
    <scope>NUCLEOTIDE SEQUENCE [LARGE SCALE GENOMIC DNA]</scope>
</reference>
<accession>A0A0R3QRK1</accession>
<dbReference type="SMART" id="SM00220">
    <property type="entry name" value="S_TKc"/>
    <property type="match status" value="1"/>
</dbReference>
<keyword evidence="14" id="KW-1185">Reference proteome</keyword>
<gene>
    <name evidence="13" type="ORF">BTMF_LOCUS8387</name>
</gene>
<dbReference type="GO" id="GO:0005524">
    <property type="term" value="F:ATP binding"/>
    <property type="evidence" value="ECO:0007669"/>
    <property type="project" value="UniProtKB-UniRule"/>
</dbReference>
<evidence type="ECO:0000256" key="6">
    <source>
        <dbReference type="ARBA" id="ARBA00022679"/>
    </source>
</evidence>
<keyword evidence="5" id="KW-0597">Phosphoprotein</keyword>
<keyword evidence="6" id="KW-0808">Transferase</keyword>
<keyword evidence="8" id="KW-0418">Kinase</keyword>
<organism evidence="15">
    <name type="scientific">Brugia timori</name>
    <dbReference type="NCBI Taxonomy" id="42155"/>
    <lineage>
        <taxon>Eukaryota</taxon>
        <taxon>Metazoa</taxon>
        <taxon>Ecdysozoa</taxon>
        <taxon>Nematoda</taxon>
        <taxon>Chromadorea</taxon>
        <taxon>Rhabditida</taxon>
        <taxon>Spirurina</taxon>
        <taxon>Spiruromorpha</taxon>
        <taxon>Filarioidea</taxon>
        <taxon>Onchocercidae</taxon>
        <taxon>Brugia</taxon>
    </lineage>
</organism>
<dbReference type="GO" id="GO:0005737">
    <property type="term" value="C:cytoplasm"/>
    <property type="evidence" value="ECO:0007669"/>
    <property type="project" value="TreeGrafter"/>
</dbReference>
<dbReference type="Proteomes" id="UP000280834">
    <property type="component" value="Unassembled WGS sequence"/>
</dbReference>
<keyword evidence="4 11" id="KW-0723">Serine/threonine-protein kinase</keyword>
<dbReference type="InterPro" id="IPR017441">
    <property type="entry name" value="Protein_kinase_ATP_BS"/>
</dbReference>
<dbReference type="EC" id="2.7.11.1" evidence="3"/>
<dbReference type="GO" id="GO:0008349">
    <property type="term" value="F:MAP kinase kinase kinase kinase activity"/>
    <property type="evidence" value="ECO:0007669"/>
    <property type="project" value="TreeGrafter"/>
</dbReference>
<keyword evidence="9 10" id="KW-0067">ATP-binding</keyword>
<dbReference type="PROSITE" id="PS00107">
    <property type="entry name" value="PROTEIN_KINASE_ATP"/>
    <property type="match status" value="1"/>
</dbReference>
<proteinExistence type="inferred from homology"/>
<reference evidence="15" key="1">
    <citation type="submission" date="2017-02" db="UniProtKB">
        <authorList>
            <consortium name="WormBaseParasite"/>
        </authorList>
    </citation>
    <scope>IDENTIFICATION</scope>
</reference>
<dbReference type="SUPFAM" id="SSF56112">
    <property type="entry name" value="Protein kinase-like (PK-like)"/>
    <property type="match status" value="1"/>
</dbReference>
<evidence type="ECO:0000313" key="13">
    <source>
        <dbReference type="EMBL" id="VDO27997.1"/>
    </source>
</evidence>
<dbReference type="InterPro" id="IPR011009">
    <property type="entry name" value="Kinase-like_dom_sf"/>
</dbReference>
<evidence type="ECO:0000256" key="1">
    <source>
        <dbReference type="ARBA" id="ARBA00001946"/>
    </source>
</evidence>
<evidence type="ECO:0000256" key="3">
    <source>
        <dbReference type="ARBA" id="ARBA00012513"/>
    </source>
</evidence>
<evidence type="ECO:0000259" key="12">
    <source>
        <dbReference type="PROSITE" id="PS50011"/>
    </source>
</evidence>
<feature type="domain" description="Protein kinase" evidence="12">
    <location>
        <begin position="15"/>
        <end position="285"/>
    </location>
</feature>
<evidence type="ECO:0000256" key="9">
    <source>
        <dbReference type="ARBA" id="ARBA00022840"/>
    </source>
</evidence>
<protein>
    <recommendedName>
        <fullName evidence="3">non-specific serine/threonine protein kinase</fullName>
        <ecNumber evidence="3">2.7.11.1</ecNumber>
    </recommendedName>
</protein>
<dbReference type="AlphaFoldDB" id="A0A0R3QRK1"/>
<evidence type="ECO:0000313" key="15">
    <source>
        <dbReference type="WBParaSite" id="BTMF_0001034501-mRNA-1"/>
    </source>
</evidence>
<evidence type="ECO:0000256" key="4">
    <source>
        <dbReference type="ARBA" id="ARBA00022527"/>
    </source>
</evidence>
<evidence type="ECO:0000313" key="14">
    <source>
        <dbReference type="Proteomes" id="UP000280834"/>
    </source>
</evidence>
<feature type="binding site" evidence="10">
    <location>
        <position position="44"/>
    </location>
    <ligand>
        <name>ATP</name>
        <dbReference type="ChEBI" id="CHEBI:30616"/>
    </ligand>
</feature>
<name>A0A0R3QRK1_9BILA</name>
<dbReference type="InterPro" id="IPR000719">
    <property type="entry name" value="Prot_kinase_dom"/>
</dbReference>
<keyword evidence="7 10" id="KW-0547">Nucleotide-binding</keyword>
<dbReference type="WBParaSite" id="BTMF_0001034501-mRNA-1">
    <property type="protein sequence ID" value="BTMF_0001034501-mRNA-1"/>
    <property type="gene ID" value="BTMF_0001034501"/>
</dbReference>
<dbReference type="PROSITE" id="PS00108">
    <property type="entry name" value="PROTEIN_KINASE_ST"/>
    <property type="match status" value="1"/>
</dbReference>
<dbReference type="CDD" id="cd06613">
    <property type="entry name" value="STKc_MAP4K3_like"/>
    <property type="match status" value="1"/>
</dbReference>
<dbReference type="EMBL" id="UZAG01016380">
    <property type="protein sequence ID" value="VDO27997.1"/>
    <property type="molecule type" value="Genomic_DNA"/>
</dbReference>
<dbReference type="PANTHER" id="PTHR48012:SF18">
    <property type="entry name" value="HAPPYHOUR, ISOFORM A"/>
    <property type="match status" value="1"/>
</dbReference>
<dbReference type="PROSITE" id="PS50011">
    <property type="entry name" value="PROTEIN_KINASE_DOM"/>
    <property type="match status" value="1"/>
</dbReference>
<evidence type="ECO:0000256" key="5">
    <source>
        <dbReference type="ARBA" id="ARBA00022553"/>
    </source>
</evidence>
<sequence>MSLDVIKRADPTDDYELLQRVGSGTYGEVYKAKHIRTGELSAVKVVKLEAGDNFAVIQQEILMIRGCVHPNIIAYHGSYLRRDRLWIVMEYCSGGSLQDIYHMTGPLSELQIAFVCRETLKGLHYLHSKGMVHRDIKGANILLTHSGDVKLADFGIAAQITATIGKRKSFIGTPYWMAPEVACVERRGGYGVECDVWAIGITAIELAELQPPLFDLHPMQVLYLMTKSSYKSPTLKDKYKWSPFFHDFIKQCLTKNPKKRPTPEKLLAVWFQKLLRKSFFSHHFVLGALSSRMTRDLLDKVNNPGGISSASVFVRQVSAVYADEDEEGEILTISRIKSRGHAYPRAAQDAIRVCDDANALMARIWGEPSTSEVSISNLGRHYHEARFSLQSEVE</sequence>
<evidence type="ECO:0000256" key="10">
    <source>
        <dbReference type="PROSITE-ProRule" id="PRU10141"/>
    </source>
</evidence>